<evidence type="ECO:0000313" key="4">
    <source>
        <dbReference type="Proteomes" id="UP000749040"/>
    </source>
</evidence>
<feature type="region of interest" description="Disordered" evidence="1">
    <location>
        <begin position="1"/>
        <end position="32"/>
    </location>
</feature>
<dbReference type="RefSeq" id="WP_205363809.1">
    <property type="nucleotide sequence ID" value="NZ_JADKYB010000031.1"/>
</dbReference>
<feature type="transmembrane region" description="Helical" evidence="2">
    <location>
        <begin position="40"/>
        <end position="61"/>
    </location>
</feature>
<evidence type="ECO:0000256" key="1">
    <source>
        <dbReference type="SAM" id="MobiDB-lite"/>
    </source>
</evidence>
<gene>
    <name evidence="3" type="ORF">ITX44_37260</name>
</gene>
<organism evidence="3 4">
    <name type="scientific">Actinacidiphila acididurans</name>
    <dbReference type="NCBI Taxonomy" id="2784346"/>
    <lineage>
        <taxon>Bacteria</taxon>
        <taxon>Bacillati</taxon>
        <taxon>Actinomycetota</taxon>
        <taxon>Actinomycetes</taxon>
        <taxon>Kitasatosporales</taxon>
        <taxon>Streptomycetaceae</taxon>
        <taxon>Actinacidiphila</taxon>
    </lineage>
</organism>
<keyword evidence="2" id="KW-0812">Transmembrane</keyword>
<protein>
    <recommendedName>
        <fullName evidence="5">Small hydrophobic protein</fullName>
    </recommendedName>
</protein>
<keyword evidence="2" id="KW-0472">Membrane</keyword>
<evidence type="ECO:0000313" key="3">
    <source>
        <dbReference type="EMBL" id="MBM9510112.1"/>
    </source>
</evidence>
<name>A0ABS2U540_9ACTN</name>
<comment type="caution">
    <text evidence="3">The sequence shown here is derived from an EMBL/GenBank/DDBJ whole genome shotgun (WGS) entry which is preliminary data.</text>
</comment>
<evidence type="ECO:0000256" key="2">
    <source>
        <dbReference type="SAM" id="Phobius"/>
    </source>
</evidence>
<sequence>MTTPSTPHDTPPATPQVTAHVQPTTNGDEKQKERGAITRVLIYVVAAHLMAFYLFLMFTVIGKR</sequence>
<dbReference type="InterPro" id="IPR046129">
    <property type="entry name" value="DUF6126"/>
</dbReference>
<feature type="compositionally biased region" description="Polar residues" evidence="1">
    <location>
        <begin position="15"/>
        <end position="26"/>
    </location>
</feature>
<dbReference type="EMBL" id="JADKYB010000031">
    <property type="protein sequence ID" value="MBM9510112.1"/>
    <property type="molecule type" value="Genomic_DNA"/>
</dbReference>
<evidence type="ECO:0008006" key="5">
    <source>
        <dbReference type="Google" id="ProtNLM"/>
    </source>
</evidence>
<keyword evidence="2" id="KW-1133">Transmembrane helix</keyword>
<dbReference type="Pfam" id="PF19621">
    <property type="entry name" value="DUF6126"/>
    <property type="match status" value="1"/>
</dbReference>
<proteinExistence type="predicted"/>
<keyword evidence="4" id="KW-1185">Reference proteome</keyword>
<accession>A0ABS2U540</accession>
<dbReference type="Proteomes" id="UP000749040">
    <property type="component" value="Unassembled WGS sequence"/>
</dbReference>
<reference evidence="3 4" key="1">
    <citation type="submission" date="2021-01" db="EMBL/GenBank/DDBJ databases">
        <title>Streptomyces acididurans sp. nov., isolated from a peat swamp forest soil.</title>
        <authorList>
            <person name="Chantavorakit T."/>
            <person name="Duangmal K."/>
        </authorList>
    </citation>
    <scope>NUCLEOTIDE SEQUENCE [LARGE SCALE GENOMIC DNA]</scope>
    <source>
        <strain evidence="3 4">KK5PA1</strain>
    </source>
</reference>